<dbReference type="GeneID" id="98650065"/>
<gene>
    <name evidence="3" type="primary">yhaM_2</name>
    <name evidence="3" type="ORF">GmarT_56410</name>
</gene>
<dbReference type="CDD" id="cd00077">
    <property type="entry name" value="HDc"/>
    <property type="match status" value="1"/>
</dbReference>
<dbReference type="InterPro" id="IPR006675">
    <property type="entry name" value="HDIG_dom"/>
</dbReference>
<reference evidence="3 4" key="1">
    <citation type="submission" date="2019-08" db="EMBL/GenBank/DDBJ databases">
        <title>Deep-cultivation of Planctomycetes and their phenomic and genomic characterization uncovers novel biology.</title>
        <authorList>
            <person name="Wiegand S."/>
            <person name="Jogler M."/>
            <person name="Boedeker C."/>
            <person name="Pinto D."/>
            <person name="Vollmers J."/>
            <person name="Rivas-Marin E."/>
            <person name="Kohn T."/>
            <person name="Peeters S.H."/>
            <person name="Heuer A."/>
            <person name="Rast P."/>
            <person name="Oberbeckmann S."/>
            <person name="Bunk B."/>
            <person name="Jeske O."/>
            <person name="Meyerdierks A."/>
            <person name="Storesund J.E."/>
            <person name="Kallscheuer N."/>
            <person name="Luecker S."/>
            <person name="Lage O.M."/>
            <person name="Pohl T."/>
            <person name="Merkel B.J."/>
            <person name="Hornburger P."/>
            <person name="Mueller R.-W."/>
            <person name="Bruemmer F."/>
            <person name="Labrenz M."/>
            <person name="Spormann A.M."/>
            <person name="Op den Camp H."/>
            <person name="Overmann J."/>
            <person name="Amann R."/>
            <person name="Jetten M.S.M."/>
            <person name="Mascher T."/>
            <person name="Medema M.H."/>
            <person name="Devos D.P."/>
            <person name="Kaster A.-K."/>
            <person name="Ovreas L."/>
            <person name="Rohde M."/>
            <person name="Galperin M.Y."/>
            <person name="Jogler C."/>
        </authorList>
    </citation>
    <scope>NUCLEOTIDE SEQUENCE [LARGE SCALE GENOMIC DNA]</scope>
    <source>
        <strain evidence="3 4">DSM 8797</strain>
    </source>
</reference>
<sequence length="343" mass="39170">MNQSRQVLMLSEMEPGQFADSFVLLVSRERATTRDGKPYFRVQFRDHALTATAMVWSDTPWFSDCDANWTEGEFYKVRARYDESKYGPQLDIDRIRPVNEEDAEDGFDPGLYYSRSRFSSEEMFSELMEITREQITEIPLQKLVLDILTQYADQIKTIAAASKNHHAFTGGYLEHVLSVTKTACFLADKYQAYYQQMQPPLNKSLVIAGAILHDIGKLTELEYRPHGSRYTPAGRLIGHILLGRDLVREHASRMEGLNPDTLLRLEHMIVSHQNLPEWGSPIAPHTPEALLVHYADDIDAKFHMMATTLENILPGNEDEFSGRDNALRRSIFLGLKSPEETGE</sequence>
<dbReference type="Proteomes" id="UP000322887">
    <property type="component" value="Chromosome"/>
</dbReference>
<accession>A0ABX5YVK4</accession>
<evidence type="ECO:0000313" key="4">
    <source>
        <dbReference type="Proteomes" id="UP000322887"/>
    </source>
</evidence>
<dbReference type="EC" id="3.1.-.-" evidence="3"/>
<feature type="domain" description="HD" evidence="2">
    <location>
        <begin position="172"/>
        <end position="301"/>
    </location>
</feature>
<dbReference type="Gene3D" id="1.10.3210.10">
    <property type="entry name" value="Hypothetical protein af1432"/>
    <property type="match status" value="1"/>
</dbReference>
<dbReference type="RefSeq" id="WP_002647395.1">
    <property type="nucleotide sequence ID" value="NZ_CP042910.1"/>
</dbReference>
<dbReference type="SMART" id="SM00471">
    <property type="entry name" value="HDc"/>
    <property type="match status" value="1"/>
</dbReference>
<dbReference type="GO" id="GO:0016787">
    <property type="term" value="F:hydrolase activity"/>
    <property type="evidence" value="ECO:0007669"/>
    <property type="project" value="UniProtKB-KW"/>
</dbReference>
<dbReference type="PROSITE" id="PS51831">
    <property type="entry name" value="HD"/>
    <property type="match status" value="1"/>
</dbReference>
<dbReference type="InterPro" id="IPR006674">
    <property type="entry name" value="HD_domain"/>
</dbReference>
<dbReference type="EMBL" id="CP042910">
    <property type="protein sequence ID" value="QEG19735.1"/>
    <property type="molecule type" value="Genomic_DNA"/>
</dbReference>
<dbReference type="NCBIfam" id="TIGR00277">
    <property type="entry name" value="HDIG"/>
    <property type="match status" value="1"/>
</dbReference>
<dbReference type="PANTHER" id="PTHR37294">
    <property type="entry name" value="3'-5' EXORIBONUCLEASE YHAM"/>
    <property type="match status" value="1"/>
</dbReference>
<evidence type="ECO:0000313" key="3">
    <source>
        <dbReference type="EMBL" id="QEG19735.1"/>
    </source>
</evidence>
<protein>
    <submittedName>
        <fullName evidence="3">3'-5' exoribonuclease YhaM</fullName>
        <ecNumber evidence="3">3.1.-.-</ecNumber>
    </submittedName>
</protein>
<dbReference type="PANTHER" id="PTHR37294:SF1">
    <property type="entry name" value="3'-5' EXORIBONUCLEASE YHAM"/>
    <property type="match status" value="1"/>
</dbReference>
<keyword evidence="1 3" id="KW-0378">Hydrolase</keyword>
<keyword evidence="4" id="KW-1185">Reference proteome</keyword>
<evidence type="ECO:0000256" key="1">
    <source>
        <dbReference type="ARBA" id="ARBA00022801"/>
    </source>
</evidence>
<evidence type="ECO:0000259" key="2">
    <source>
        <dbReference type="PROSITE" id="PS51831"/>
    </source>
</evidence>
<organism evidence="3 4">
    <name type="scientific">Gimesia maris</name>
    <dbReference type="NCBI Taxonomy" id="122"/>
    <lineage>
        <taxon>Bacteria</taxon>
        <taxon>Pseudomonadati</taxon>
        <taxon>Planctomycetota</taxon>
        <taxon>Planctomycetia</taxon>
        <taxon>Planctomycetales</taxon>
        <taxon>Planctomycetaceae</taxon>
        <taxon>Gimesia</taxon>
    </lineage>
</organism>
<proteinExistence type="predicted"/>
<name>A0ABX5YVK4_9PLAN</name>
<dbReference type="InterPro" id="IPR050798">
    <property type="entry name" value="YhaM_exoribonuc/phosphodiest"/>
</dbReference>
<dbReference type="Pfam" id="PF01966">
    <property type="entry name" value="HD"/>
    <property type="match status" value="1"/>
</dbReference>
<dbReference type="InterPro" id="IPR003607">
    <property type="entry name" value="HD/PDEase_dom"/>
</dbReference>
<dbReference type="SUPFAM" id="SSF109604">
    <property type="entry name" value="HD-domain/PDEase-like"/>
    <property type="match status" value="1"/>
</dbReference>